<gene>
    <name evidence="1" type="ORF">GGP61_003194</name>
</gene>
<accession>A0A9X2Q8U4</accession>
<dbReference type="EMBL" id="JANUAE010000015">
    <property type="protein sequence ID" value="MCS3711561.1"/>
    <property type="molecule type" value="Genomic_DNA"/>
</dbReference>
<dbReference type="Proteomes" id="UP001155057">
    <property type="component" value="Unassembled WGS sequence"/>
</dbReference>
<protein>
    <submittedName>
        <fullName evidence="1">Uncharacterized protein</fullName>
    </submittedName>
</protein>
<evidence type="ECO:0000313" key="1">
    <source>
        <dbReference type="EMBL" id="MCS3711561.1"/>
    </source>
</evidence>
<dbReference type="AlphaFoldDB" id="A0A9X2Q8U4"/>
<organism evidence="1 2">
    <name type="scientific">Salinibacter ruber</name>
    <dbReference type="NCBI Taxonomy" id="146919"/>
    <lineage>
        <taxon>Bacteria</taxon>
        <taxon>Pseudomonadati</taxon>
        <taxon>Rhodothermota</taxon>
        <taxon>Rhodothermia</taxon>
        <taxon>Rhodothermales</taxon>
        <taxon>Salinibacteraceae</taxon>
        <taxon>Salinibacter</taxon>
    </lineage>
</organism>
<evidence type="ECO:0000313" key="2">
    <source>
        <dbReference type="Proteomes" id="UP001155057"/>
    </source>
</evidence>
<name>A0A9X2Q8U4_9BACT</name>
<comment type="caution">
    <text evidence="1">The sequence shown here is derived from an EMBL/GenBank/DDBJ whole genome shotgun (WGS) entry which is preliminary data.</text>
</comment>
<dbReference type="RefSeq" id="WP_259124389.1">
    <property type="nucleotide sequence ID" value="NZ_JANUAE010000015.1"/>
</dbReference>
<sequence length="98" mass="11318">MRYTLEAIDATTPEPPFCSFHLHDSEGEYINTGSWQFYVTEDNAVDDQGPVERLYTDLYGLHQCSEIFDPRDTITVRWDGDEYLFRVKGVHVTGPTKL</sequence>
<proteinExistence type="predicted"/>
<reference evidence="1" key="1">
    <citation type="submission" date="2022-08" db="EMBL/GenBank/DDBJ databases">
        <title>Genomic Encyclopedia of Type Strains, Phase V (KMG-V): Genome sequencing to study the core and pangenomes of soil and plant-associated prokaryotes.</title>
        <authorList>
            <person name="Whitman W."/>
        </authorList>
    </citation>
    <scope>NUCLEOTIDE SEQUENCE</scope>
    <source>
        <strain evidence="1">SP3049</strain>
    </source>
</reference>